<dbReference type="STRING" id="1123071.SAMN02745181_1449"/>
<keyword evidence="3" id="KW-1185">Reference proteome</keyword>
<proteinExistence type="predicted"/>
<evidence type="ECO:0000313" key="3">
    <source>
        <dbReference type="Proteomes" id="UP000184510"/>
    </source>
</evidence>
<evidence type="ECO:0000256" key="1">
    <source>
        <dbReference type="SAM" id="Phobius"/>
    </source>
</evidence>
<gene>
    <name evidence="2" type="ORF">SAMN02745181_1449</name>
</gene>
<name>A0A1M6HE35_9BACT</name>
<accession>A0A1M6HE35</accession>
<organism evidence="2 3">
    <name type="scientific">Rubritalea squalenifaciens DSM 18772</name>
    <dbReference type="NCBI Taxonomy" id="1123071"/>
    <lineage>
        <taxon>Bacteria</taxon>
        <taxon>Pseudomonadati</taxon>
        <taxon>Verrucomicrobiota</taxon>
        <taxon>Verrucomicrobiia</taxon>
        <taxon>Verrucomicrobiales</taxon>
        <taxon>Rubritaleaceae</taxon>
        <taxon>Rubritalea</taxon>
    </lineage>
</organism>
<evidence type="ECO:0000313" key="2">
    <source>
        <dbReference type="EMBL" id="SHJ20403.1"/>
    </source>
</evidence>
<feature type="transmembrane region" description="Helical" evidence="1">
    <location>
        <begin position="21"/>
        <end position="42"/>
    </location>
</feature>
<reference evidence="2 3" key="1">
    <citation type="submission" date="2016-11" db="EMBL/GenBank/DDBJ databases">
        <authorList>
            <person name="Jaros S."/>
            <person name="Januszkiewicz K."/>
            <person name="Wedrychowicz H."/>
        </authorList>
    </citation>
    <scope>NUCLEOTIDE SEQUENCE [LARGE SCALE GENOMIC DNA]</scope>
    <source>
        <strain evidence="2 3">DSM 18772</strain>
    </source>
</reference>
<dbReference type="Proteomes" id="UP000184510">
    <property type="component" value="Unassembled WGS sequence"/>
</dbReference>
<protein>
    <submittedName>
        <fullName evidence="2">PilX N-terminal</fullName>
    </submittedName>
</protein>
<keyword evidence="1" id="KW-1133">Transmembrane helix</keyword>
<dbReference type="EMBL" id="FQYR01000003">
    <property type="protein sequence ID" value="SHJ20403.1"/>
    <property type="molecule type" value="Genomic_DNA"/>
</dbReference>
<keyword evidence="1" id="KW-0472">Membrane</keyword>
<keyword evidence="1" id="KW-0812">Transmembrane</keyword>
<dbReference type="InParanoid" id="A0A1M6HE35"/>
<sequence>MKQPSENQSFVSCGHGFENKGFALVSTLVVMILLMVIGIGVVTMSAQQSKISAQDRYQMEAQSNARLALMMAISKLQETMGPDQRVSAEADILGSEGFAGWDRADSKKHLVGVYSSEVLNERDSSGLFSYWQPYEKDRNKEAFVGWLLSGDESKLDELEFAKGEFSEENLVTLLGEGTLGKKSDDSEYIEVPPVALEINQKVVGRYAWVALDEGVKANVVPNKKDESSFSADQRSRISWMSQDSTGTQALDGYEKVKISENEVSSLITRNQLELIGDSLESEVVEESYFDTTVHSRSVLSDVVRGGLRRDLSLPFELPSNKADSSASDWSYELNQADSIKDRPSYFSSIWEFNNSGDQNSDWRHARMNMSGYRPYWWSKKMGYVFAYPEGGGRTDRTGNKRYLRGPSWDLLRSHYRLYKRDLESKAASHRDRRGVRAPSTERSWLARPYEPYSFRTDSMGHTLLSHTYVGESLTVGGGYSSNSVWDPFYSYGSAIPASNRPWNNMGFTSYGIAPVLTKFTLVFSVLTEPYRGKKRLSVCVDAVGNLWNPYNVPVEAEAVFTQLNLNGLRWSMECKRSSGATEQWASEPGKGYGADMAFPFKHIRIGVANKEPGQARPGSNLVLMPGEVRSFALDFGAPKPYSYAQLYTEPGKFTNNWSGGYRLYHSDKWLLENGDSLKFILKPDDSQRSTFSTVLGYFEQLHGAPYNPFDTNGSGNLIDQPEISSVHINKSSEMVDDGKFEVSLSNIPVGISNKKAIASLEFRRLAADEASYGIATQIDPRSITNHAKAMGDGPGIPDGWTAKISKVSDFDLLQNGIGSRNNGFWGSSHDGSGETHVVYYDVPDSPLVSLGAFQSCQMGSTGWSSPYTIGSSFPHPKITQDKLIKEVSQSRFKNVFYDMPYLVNSTLWDRYFLSGLYLEGQYDESSGSAALKEAEEKMQEFVDTNGQKGLANLKLSLASSAYDKGERLIPELTHYRWMARNLMLDGGFNVNSTRKEAWKAWLSSIYKKDVAQVNKENGSVSVGTSANEASFSRLTVPAGGDGEEWGGYVSLSDQEIDSLADAIVEQVKIRGPFLSVGDFVNRRLAKDDTGKSGALESAIEKALTTSDYGSGNQRGITGKIRQSDILTGLGNVLVARSDTFVIRAYGESVDPKTGRVRAKSWCEAVVQRQPDLFNDDDKLSDAVNPEYDSAKDPAGVDPFIVNPDLSQESKKYGRRFNIVSFRWLNNDEI</sequence>
<dbReference type="AlphaFoldDB" id="A0A1M6HE35"/>